<evidence type="ECO:0000256" key="2">
    <source>
        <dbReference type="ARBA" id="ARBA00007362"/>
    </source>
</evidence>
<feature type="transmembrane region" description="Helical" evidence="6">
    <location>
        <begin position="188"/>
        <end position="208"/>
    </location>
</feature>
<feature type="transmembrane region" description="Helical" evidence="6">
    <location>
        <begin position="215"/>
        <end position="238"/>
    </location>
</feature>
<evidence type="ECO:0000256" key="1">
    <source>
        <dbReference type="ARBA" id="ARBA00004141"/>
    </source>
</evidence>
<dbReference type="GO" id="GO:0016020">
    <property type="term" value="C:membrane"/>
    <property type="evidence" value="ECO:0007669"/>
    <property type="project" value="UniProtKB-SubCell"/>
</dbReference>
<organism evidence="8 9">
    <name type="scientific">Achromobacter veterisilvae</name>
    <dbReference type="NCBI Taxonomy" id="2069367"/>
    <lineage>
        <taxon>Bacteria</taxon>
        <taxon>Pseudomonadati</taxon>
        <taxon>Pseudomonadota</taxon>
        <taxon>Betaproteobacteria</taxon>
        <taxon>Burkholderiales</taxon>
        <taxon>Alcaligenaceae</taxon>
        <taxon>Achromobacter</taxon>
    </lineage>
</organism>
<feature type="transmembrane region" description="Helical" evidence="6">
    <location>
        <begin position="307"/>
        <end position="324"/>
    </location>
</feature>
<dbReference type="AlphaFoldDB" id="A0A446D0U7"/>
<comment type="subcellular location">
    <subcellularLocation>
        <location evidence="1">Membrane</location>
        <topology evidence="1">Multi-pass membrane protein</topology>
    </subcellularLocation>
</comment>
<feature type="transmembrane region" description="Helical" evidence="6">
    <location>
        <begin position="250"/>
        <end position="270"/>
    </location>
</feature>
<dbReference type="InterPro" id="IPR000620">
    <property type="entry name" value="EamA_dom"/>
</dbReference>
<evidence type="ECO:0000259" key="7">
    <source>
        <dbReference type="Pfam" id="PF00892"/>
    </source>
</evidence>
<keyword evidence="5 6" id="KW-0472">Membrane</keyword>
<evidence type="ECO:0000256" key="6">
    <source>
        <dbReference type="SAM" id="Phobius"/>
    </source>
</evidence>
<dbReference type="EMBL" id="UFQC01000061">
    <property type="protein sequence ID" value="SSW73703.1"/>
    <property type="molecule type" value="Genomic_DNA"/>
</dbReference>
<accession>A0A446D0U7</accession>
<dbReference type="Pfam" id="PF00892">
    <property type="entry name" value="EamA"/>
    <property type="match status" value="2"/>
</dbReference>
<dbReference type="SUPFAM" id="SSF103481">
    <property type="entry name" value="Multidrug resistance efflux transporter EmrE"/>
    <property type="match status" value="2"/>
</dbReference>
<feature type="transmembrane region" description="Helical" evidence="6">
    <location>
        <begin position="282"/>
        <end position="301"/>
    </location>
</feature>
<feature type="domain" description="EamA" evidence="7">
    <location>
        <begin position="43"/>
        <end position="177"/>
    </location>
</feature>
<feature type="transmembrane region" description="Helical" evidence="6">
    <location>
        <begin position="46"/>
        <end position="67"/>
    </location>
</feature>
<gene>
    <name evidence="8" type="primary">eamA_5</name>
    <name evidence="8" type="ORF">AVE30378_06050</name>
</gene>
<proteinExistence type="inferred from homology"/>
<name>A0A446D0U7_9BURK</name>
<evidence type="ECO:0000256" key="3">
    <source>
        <dbReference type="ARBA" id="ARBA00022692"/>
    </source>
</evidence>
<evidence type="ECO:0000256" key="4">
    <source>
        <dbReference type="ARBA" id="ARBA00022989"/>
    </source>
</evidence>
<evidence type="ECO:0000256" key="5">
    <source>
        <dbReference type="ARBA" id="ARBA00023136"/>
    </source>
</evidence>
<reference evidence="8 9" key="1">
    <citation type="submission" date="2018-07" db="EMBL/GenBank/DDBJ databases">
        <authorList>
            <person name="Peeters C."/>
        </authorList>
    </citation>
    <scope>NUCLEOTIDE SEQUENCE [LARGE SCALE GENOMIC DNA]</scope>
    <source>
        <strain evidence="8 9">LMG 30378</strain>
    </source>
</reference>
<feature type="transmembrane region" description="Helical" evidence="6">
    <location>
        <begin position="130"/>
        <end position="151"/>
    </location>
</feature>
<sequence>MDPGPRRIASPAAPAAFAPSPGFPMKATSTLPAAALPADAPPGISWAPIAAFCFLWSSAFAAAKIAVRDCPPLTLLTIRFLIAGALMLGLAAASGRWKLPAGRDLAALALLGVLNNTLYLGLSWSGMTTVSSAFTAVLISTNPLLIGVLAGPVLGERLGWRKLAGLCLGLAGVALVLRSRLSGMQEDLHGTLLVTGGLVALVAGTLLYKRLKPASGLWTSTGIQSLAGAAALLPFALATESIGDARMTASLFWSMAYMIVAVSMGGYYLWFMILGRASATSASALHFLMPPLGLLFGWLVLAEPVSWLDLLGIVPIAFGIWLATRRTA</sequence>
<feature type="transmembrane region" description="Helical" evidence="6">
    <location>
        <begin position="73"/>
        <end position="93"/>
    </location>
</feature>
<keyword evidence="3 6" id="KW-0812">Transmembrane</keyword>
<feature type="domain" description="EamA" evidence="7">
    <location>
        <begin position="190"/>
        <end position="324"/>
    </location>
</feature>
<dbReference type="PANTHER" id="PTHR32322:SF2">
    <property type="entry name" value="EAMA DOMAIN-CONTAINING PROTEIN"/>
    <property type="match status" value="1"/>
</dbReference>
<comment type="similarity">
    <text evidence="2">Belongs to the EamA transporter family.</text>
</comment>
<keyword evidence="4 6" id="KW-1133">Transmembrane helix</keyword>
<dbReference type="InterPro" id="IPR050638">
    <property type="entry name" value="AA-Vitamin_Transporters"/>
</dbReference>
<dbReference type="Proteomes" id="UP000289465">
    <property type="component" value="Unassembled WGS sequence"/>
</dbReference>
<feature type="transmembrane region" description="Helical" evidence="6">
    <location>
        <begin position="105"/>
        <end position="124"/>
    </location>
</feature>
<evidence type="ECO:0000313" key="8">
    <source>
        <dbReference type="EMBL" id="SSW73703.1"/>
    </source>
</evidence>
<protein>
    <submittedName>
        <fullName evidence="8">Putative amino-acid metabolite efflux pump</fullName>
    </submittedName>
</protein>
<dbReference type="PANTHER" id="PTHR32322">
    <property type="entry name" value="INNER MEMBRANE TRANSPORTER"/>
    <property type="match status" value="1"/>
</dbReference>
<evidence type="ECO:0000313" key="9">
    <source>
        <dbReference type="Proteomes" id="UP000289465"/>
    </source>
</evidence>
<dbReference type="InterPro" id="IPR037185">
    <property type="entry name" value="EmrE-like"/>
</dbReference>